<comment type="caution">
    <text evidence="1">The sequence shown here is derived from an EMBL/GenBank/DDBJ whole genome shotgun (WGS) entry which is preliminary data.</text>
</comment>
<dbReference type="EMBL" id="JAGTXB010000021">
    <property type="protein sequence ID" value="MBS0031258.1"/>
    <property type="molecule type" value="Genomic_DNA"/>
</dbReference>
<name>A0ABS5J875_9BACT</name>
<reference evidence="1 2" key="1">
    <citation type="submission" date="2021-04" db="EMBL/GenBank/DDBJ databases">
        <title>Chitinophaga sp. nov., isolated from the rhizosphere soil.</title>
        <authorList>
            <person name="He S."/>
        </authorList>
    </citation>
    <scope>NUCLEOTIDE SEQUENCE [LARGE SCALE GENOMIC DNA]</scope>
    <source>
        <strain evidence="1 2">2R12</strain>
    </source>
</reference>
<dbReference type="Proteomes" id="UP000676386">
    <property type="component" value="Unassembled WGS sequence"/>
</dbReference>
<gene>
    <name evidence="1" type="ORF">KE626_28270</name>
</gene>
<protein>
    <submittedName>
        <fullName evidence="1">Uncharacterized protein</fullName>
    </submittedName>
</protein>
<organism evidence="1 2">
    <name type="scientific">Chitinophaga hostae</name>
    <dbReference type="NCBI Taxonomy" id="2831022"/>
    <lineage>
        <taxon>Bacteria</taxon>
        <taxon>Pseudomonadati</taxon>
        <taxon>Bacteroidota</taxon>
        <taxon>Chitinophagia</taxon>
        <taxon>Chitinophagales</taxon>
        <taxon>Chitinophagaceae</taxon>
        <taxon>Chitinophaga</taxon>
    </lineage>
</organism>
<dbReference type="RefSeq" id="WP_211976411.1">
    <property type="nucleotide sequence ID" value="NZ_CBFHAM010000061.1"/>
</dbReference>
<proteinExistence type="predicted"/>
<keyword evidence="2" id="KW-1185">Reference proteome</keyword>
<accession>A0ABS5J875</accession>
<evidence type="ECO:0000313" key="1">
    <source>
        <dbReference type="EMBL" id="MBS0031258.1"/>
    </source>
</evidence>
<evidence type="ECO:0000313" key="2">
    <source>
        <dbReference type="Proteomes" id="UP000676386"/>
    </source>
</evidence>
<sequence length="89" mass="10228">MVTFIVRPGGPFTSQAEAFAKRLKEELSDVICEKHSKASQQVTMGVDHLEDELTLFCEVNQSCCKQFTQLLQMAVMKEWLAYKEEIREV</sequence>